<keyword evidence="1" id="KW-0812">Transmembrane</keyword>
<accession>A0A7X1E8M9</accession>
<dbReference type="AlphaFoldDB" id="A0A7X1E8M9"/>
<evidence type="ECO:0000256" key="1">
    <source>
        <dbReference type="SAM" id="Phobius"/>
    </source>
</evidence>
<gene>
    <name evidence="2" type="ORF">H5P27_09680</name>
</gene>
<organism evidence="2 3">
    <name type="scientific">Pelagicoccus albus</name>
    <dbReference type="NCBI Taxonomy" id="415222"/>
    <lineage>
        <taxon>Bacteria</taxon>
        <taxon>Pseudomonadati</taxon>
        <taxon>Verrucomicrobiota</taxon>
        <taxon>Opitutia</taxon>
        <taxon>Puniceicoccales</taxon>
        <taxon>Pelagicoccaceae</taxon>
        <taxon>Pelagicoccus</taxon>
    </lineage>
</organism>
<comment type="caution">
    <text evidence="2">The sequence shown here is derived from an EMBL/GenBank/DDBJ whole genome shotgun (WGS) entry which is preliminary data.</text>
</comment>
<dbReference type="RefSeq" id="WP_185660203.1">
    <property type="nucleotide sequence ID" value="NZ_CAWPOO010000011.1"/>
</dbReference>
<feature type="transmembrane region" description="Helical" evidence="1">
    <location>
        <begin position="76"/>
        <end position="100"/>
    </location>
</feature>
<dbReference type="Proteomes" id="UP000526501">
    <property type="component" value="Unassembled WGS sequence"/>
</dbReference>
<proteinExistence type="predicted"/>
<keyword evidence="3" id="KW-1185">Reference proteome</keyword>
<name>A0A7X1E8M9_9BACT</name>
<feature type="transmembrane region" description="Helical" evidence="1">
    <location>
        <begin position="36"/>
        <end position="56"/>
    </location>
</feature>
<evidence type="ECO:0000313" key="2">
    <source>
        <dbReference type="EMBL" id="MBC2606318.1"/>
    </source>
</evidence>
<reference evidence="2 3" key="1">
    <citation type="submission" date="2020-07" db="EMBL/GenBank/DDBJ databases">
        <authorList>
            <person name="Feng X."/>
        </authorList>
    </citation>
    <scope>NUCLEOTIDE SEQUENCE [LARGE SCALE GENOMIC DNA]</scope>
    <source>
        <strain evidence="2 3">JCM23202</strain>
    </source>
</reference>
<evidence type="ECO:0000313" key="3">
    <source>
        <dbReference type="Proteomes" id="UP000526501"/>
    </source>
</evidence>
<sequence>MKSTRRDNPKGHCAESTRSFLRETSAEAKSDRVSQFFIRFFSLVFITLTLAIFALLVGYGFAKALELYYSISRERFLFTMVVTAIFLTIGGMVVAAKTLYSKS</sequence>
<keyword evidence="1" id="KW-1133">Transmembrane helix</keyword>
<dbReference type="EMBL" id="JACHVC010000011">
    <property type="protein sequence ID" value="MBC2606318.1"/>
    <property type="molecule type" value="Genomic_DNA"/>
</dbReference>
<protein>
    <submittedName>
        <fullName evidence="2">Uncharacterized protein</fullName>
    </submittedName>
</protein>
<keyword evidence="1" id="KW-0472">Membrane</keyword>